<keyword evidence="1" id="KW-0812">Transmembrane</keyword>
<keyword evidence="1" id="KW-1133">Transmembrane helix</keyword>
<dbReference type="Proteomes" id="UP000609346">
    <property type="component" value="Unassembled WGS sequence"/>
</dbReference>
<evidence type="ECO:0000313" key="3">
    <source>
        <dbReference type="Proteomes" id="UP000609346"/>
    </source>
</evidence>
<dbReference type="RefSeq" id="WP_191203414.1">
    <property type="nucleotide sequence ID" value="NZ_JACXZA010000002.1"/>
</dbReference>
<proteinExistence type="predicted"/>
<keyword evidence="1" id="KW-0472">Membrane</keyword>
<evidence type="ECO:0000313" key="2">
    <source>
        <dbReference type="EMBL" id="MBD3919145.1"/>
    </source>
</evidence>
<comment type="caution">
    <text evidence="2">The sequence shown here is derived from an EMBL/GenBank/DDBJ whole genome shotgun (WGS) entry which is preliminary data.</text>
</comment>
<feature type="transmembrane region" description="Helical" evidence="1">
    <location>
        <begin position="38"/>
        <end position="55"/>
    </location>
</feature>
<protein>
    <submittedName>
        <fullName evidence="2">Uncharacterized protein</fullName>
    </submittedName>
</protein>
<reference evidence="2 3" key="1">
    <citation type="submission" date="2020-09" db="EMBL/GenBank/DDBJ databases">
        <title>Paenibacillus sp. strain PR3 16S rRNA gene Genome sequencing and assembly.</title>
        <authorList>
            <person name="Kim J."/>
        </authorList>
    </citation>
    <scope>NUCLEOTIDE SEQUENCE [LARGE SCALE GENOMIC DNA]</scope>
    <source>
        <strain evidence="2 3">PR3</strain>
    </source>
</reference>
<name>A0ABR8MT53_9BACL</name>
<keyword evidence="3" id="KW-1185">Reference proteome</keyword>
<gene>
    <name evidence="2" type="ORF">H8B09_10295</name>
</gene>
<dbReference type="EMBL" id="JACXZA010000002">
    <property type="protein sequence ID" value="MBD3919145.1"/>
    <property type="molecule type" value="Genomic_DNA"/>
</dbReference>
<sequence>MPLSIVWIIIIAGIVIGIQRGMLFNKPNANKGSTGEKIAFYTLLVLGVGLNIALFKDWLMVSPLNVLRMMFGPAAEAIAQWGMVGK</sequence>
<evidence type="ECO:0000256" key="1">
    <source>
        <dbReference type="SAM" id="Phobius"/>
    </source>
</evidence>
<feature type="transmembrane region" description="Helical" evidence="1">
    <location>
        <begin position="6"/>
        <end position="26"/>
    </location>
</feature>
<organism evidence="2 3">
    <name type="scientific">Paenibacillus terricola</name>
    <dbReference type="NCBI Taxonomy" id="2763503"/>
    <lineage>
        <taxon>Bacteria</taxon>
        <taxon>Bacillati</taxon>
        <taxon>Bacillota</taxon>
        <taxon>Bacilli</taxon>
        <taxon>Bacillales</taxon>
        <taxon>Paenibacillaceae</taxon>
        <taxon>Paenibacillus</taxon>
    </lineage>
</organism>
<accession>A0ABR8MT53</accession>